<evidence type="ECO:0000256" key="1">
    <source>
        <dbReference type="SAM" id="Phobius"/>
    </source>
</evidence>
<organism evidence="3">
    <name type="scientific">candidate division WOR-3 bacterium</name>
    <dbReference type="NCBI Taxonomy" id="2052148"/>
    <lineage>
        <taxon>Bacteria</taxon>
        <taxon>Bacteria division WOR-3</taxon>
    </lineage>
</organism>
<evidence type="ECO:0000259" key="2">
    <source>
        <dbReference type="PROSITE" id="PS50853"/>
    </source>
</evidence>
<evidence type="ECO:0000313" key="3">
    <source>
        <dbReference type="EMBL" id="HDL59941.1"/>
    </source>
</evidence>
<feature type="transmembrane region" description="Helical" evidence="1">
    <location>
        <begin position="340"/>
        <end position="361"/>
    </location>
</feature>
<dbReference type="Gene3D" id="2.60.40.10">
    <property type="entry name" value="Immunoglobulins"/>
    <property type="match status" value="1"/>
</dbReference>
<dbReference type="InterPro" id="IPR036116">
    <property type="entry name" value="FN3_sf"/>
</dbReference>
<dbReference type="InterPro" id="IPR046642">
    <property type="entry name" value="DUF6754"/>
</dbReference>
<name>A0A7V0LUB1_UNCW3</name>
<feature type="transmembrane region" description="Helical" evidence="1">
    <location>
        <begin position="169"/>
        <end position="190"/>
    </location>
</feature>
<dbReference type="PROSITE" id="PS50853">
    <property type="entry name" value="FN3"/>
    <property type="match status" value="1"/>
</dbReference>
<keyword evidence="1" id="KW-0812">Transmembrane</keyword>
<sequence length="367" mass="40429">MVPLLLSILFSLEPVRNVRAFDTPDDGGGSITVTWEIPESDTFITRIEIFRMEGSTEATPELVGYFLRPQTQFVDNTVEDGIPYYYFVRIRSDSVFVDSKITTTPAISKAQWFSGRRLPALIILVIYFGFLMFYIFKAKTGGSLFIRKIAGLEAIDEAVGRSTEMGRPILYILGLGFISDIPTVASLAILKRVSKKAAEYEAEVIVPCFDPIVMVAAQETVKEGYLEAGRPDLYNEGQVFYLTSDQFGYAAGVDGIMLRQRPGAVFLQGLFFAESLILAETGHSIGAIQISGTTAVTQLPFFIAATDYTLIGEEMYAASAYLSKDPLALGTIKGEDIAKMVLVVLILIGTLMETLGIHWLSNFFALF</sequence>
<feature type="domain" description="Fibronectin type-III" evidence="2">
    <location>
        <begin position="14"/>
        <end position="107"/>
    </location>
</feature>
<dbReference type="SUPFAM" id="SSF49265">
    <property type="entry name" value="Fibronectin type III"/>
    <property type="match status" value="1"/>
</dbReference>
<keyword evidence="1" id="KW-1133">Transmembrane helix</keyword>
<dbReference type="AlphaFoldDB" id="A0A7V0LUB1"/>
<gene>
    <name evidence="3" type="ORF">ENH14_00635</name>
</gene>
<dbReference type="EMBL" id="DRDR01000028">
    <property type="protein sequence ID" value="HDL59941.1"/>
    <property type="molecule type" value="Genomic_DNA"/>
</dbReference>
<keyword evidence="1" id="KW-0472">Membrane</keyword>
<dbReference type="Proteomes" id="UP000886381">
    <property type="component" value="Unassembled WGS sequence"/>
</dbReference>
<accession>A0A7V0LUB1</accession>
<dbReference type="Pfam" id="PF20539">
    <property type="entry name" value="DUF6754"/>
    <property type="match status" value="1"/>
</dbReference>
<reference evidence="3" key="1">
    <citation type="journal article" date="2020" name="mSystems">
        <title>Genome- and Community-Level Interaction Insights into Carbon Utilization and Element Cycling Functions of Hydrothermarchaeota in Hydrothermal Sediment.</title>
        <authorList>
            <person name="Zhou Z."/>
            <person name="Liu Y."/>
            <person name="Xu W."/>
            <person name="Pan J."/>
            <person name="Luo Z.H."/>
            <person name="Li M."/>
        </authorList>
    </citation>
    <scope>NUCLEOTIDE SEQUENCE [LARGE SCALE GENOMIC DNA]</scope>
    <source>
        <strain evidence="3">HyVt-28</strain>
    </source>
</reference>
<protein>
    <recommendedName>
        <fullName evidence="2">Fibronectin type-III domain-containing protein</fullName>
    </recommendedName>
</protein>
<feature type="transmembrane region" description="Helical" evidence="1">
    <location>
        <begin position="118"/>
        <end position="136"/>
    </location>
</feature>
<comment type="caution">
    <text evidence="3">The sequence shown here is derived from an EMBL/GenBank/DDBJ whole genome shotgun (WGS) entry which is preliminary data.</text>
</comment>
<dbReference type="InterPro" id="IPR013783">
    <property type="entry name" value="Ig-like_fold"/>
</dbReference>
<dbReference type="InterPro" id="IPR003961">
    <property type="entry name" value="FN3_dom"/>
</dbReference>
<proteinExistence type="predicted"/>